<comment type="caution">
    <text evidence="4">The sequence shown here is derived from an EMBL/GenBank/DDBJ whole genome shotgun (WGS) entry which is preliminary data.</text>
</comment>
<organism evidence="4 5">
    <name type="scientific">Roseomonas acroporae</name>
    <dbReference type="NCBI Taxonomy" id="2937791"/>
    <lineage>
        <taxon>Bacteria</taxon>
        <taxon>Pseudomonadati</taxon>
        <taxon>Pseudomonadota</taxon>
        <taxon>Alphaproteobacteria</taxon>
        <taxon>Acetobacterales</taxon>
        <taxon>Roseomonadaceae</taxon>
        <taxon>Roseomonas</taxon>
    </lineage>
</organism>
<evidence type="ECO:0000313" key="5">
    <source>
        <dbReference type="Proteomes" id="UP001139516"/>
    </source>
</evidence>
<name>A0A9X1Y910_9PROT</name>
<comment type="similarity">
    <text evidence="2">In the N-terminal section; belongs to the acetate CoA ligase alpha subunit family.</text>
</comment>
<evidence type="ECO:0000256" key="2">
    <source>
        <dbReference type="ARBA" id="ARBA00060888"/>
    </source>
</evidence>
<dbReference type="Proteomes" id="UP001139516">
    <property type="component" value="Unassembled WGS sequence"/>
</dbReference>
<dbReference type="EMBL" id="JALPRX010000034">
    <property type="protein sequence ID" value="MCK8784520.1"/>
    <property type="molecule type" value="Genomic_DNA"/>
</dbReference>
<evidence type="ECO:0000313" key="4">
    <source>
        <dbReference type="EMBL" id="MCK8784520.1"/>
    </source>
</evidence>
<feature type="domain" description="CoA-binding" evidence="3">
    <location>
        <begin position="9"/>
        <end position="104"/>
    </location>
</feature>
<dbReference type="GO" id="GO:0005524">
    <property type="term" value="F:ATP binding"/>
    <property type="evidence" value="ECO:0007669"/>
    <property type="project" value="InterPro"/>
</dbReference>
<dbReference type="InterPro" id="IPR013815">
    <property type="entry name" value="ATP_grasp_subdomain_1"/>
</dbReference>
<evidence type="ECO:0000259" key="3">
    <source>
        <dbReference type="SMART" id="SM00881"/>
    </source>
</evidence>
<dbReference type="InterPro" id="IPR036291">
    <property type="entry name" value="NAD(P)-bd_dom_sf"/>
</dbReference>
<gene>
    <name evidence="4" type="ORF">M0638_09020</name>
</gene>
<keyword evidence="5" id="KW-1185">Reference proteome</keyword>
<dbReference type="InterPro" id="IPR032875">
    <property type="entry name" value="Succ_CoA_lig_flav_dom"/>
</dbReference>
<dbReference type="Gene3D" id="3.30.470.20">
    <property type="entry name" value="ATP-grasp fold, B domain"/>
    <property type="match status" value="1"/>
</dbReference>
<keyword evidence="4" id="KW-0436">Ligase</keyword>
<proteinExistence type="inferred from homology"/>
<dbReference type="Gene3D" id="3.30.1490.20">
    <property type="entry name" value="ATP-grasp fold, A domain"/>
    <property type="match status" value="1"/>
</dbReference>
<reference evidence="4" key="1">
    <citation type="submission" date="2022-04" db="EMBL/GenBank/DDBJ databases">
        <title>Roseomonas acroporae sp. nov., isolated from coral Acropora digitifera.</title>
        <authorList>
            <person name="Sun H."/>
        </authorList>
    </citation>
    <scope>NUCLEOTIDE SEQUENCE</scope>
    <source>
        <strain evidence="4">NAR14</strain>
    </source>
</reference>
<protein>
    <submittedName>
        <fullName evidence="4">Acetate--CoA ligase family protein</fullName>
    </submittedName>
</protein>
<dbReference type="RefSeq" id="WP_248666645.1">
    <property type="nucleotide sequence ID" value="NZ_JALPRX010000034.1"/>
</dbReference>
<dbReference type="InterPro" id="IPR003781">
    <property type="entry name" value="CoA-bd"/>
</dbReference>
<dbReference type="Gene3D" id="3.40.50.261">
    <property type="entry name" value="Succinyl-CoA synthetase domains"/>
    <property type="match status" value="2"/>
</dbReference>
<keyword evidence="1" id="KW-0816">Tricarboxylic acid cycle</keyword>
<dbReference type="PANTHER" id="PTHR42793">
    <property type="entry name" value="COA BINDING DOMAIN CONTAINING PROTEIN"/>
    <property type="match status" value="1"/>
</dbReference>
<dbReference type="FunFam" id="3.30.1490.20:FF:000020">
    <property type="entry name" value="Protein lysine acetyltransferase"/>
    <property type="match status" value="1"/>
</dbReference>
<dbReference type="SUPFAM" id="SSF56059">
    <property type="entry name" value="Glutathione synthetase ATP-binding domain-like"/>
    <property type="match status" value="1"/>
</dbReference>
<sequence length="690" mass="70793">MPTDLARALLNPRRIALIGASGDPTRVTARAQLYLRKHGFDGELYPVNPRAETVLGERAWPSLDALPADPDFAYILLGTGQVEAQIASVAARRIPVACVLADGFAEAGPEGQALQDRLVAAARAAGVRLLGPNSMGLVNLRARTAASVNAALEADSLLPGRIALVSQSGSMMGALLSRGAARGIGFSHLIGTGNEADLTAGEIAGMLVEEPEVDAVLLFLEAVRDAPRYAGAARRAHALGKPMIVYKLGRSPFGAELATSHTGALAGTDAAADAFFRAAGIARATNLDAFLELPVLLAGRRPLARPHRAVGVMTTTGGGGAMAVDCLGVAGIEARAPDAAASAMLEAAGLPHHGRLLDVTLAGTKPERVAEALAALQAAGDTDLALSVIGSSAQFKPELAVAGIVRARDAALAAGVGKPVAAFLVPQADRSLRLLAEAGIAAFRSPESCADAVRAWCDWQAPRDAAPPEPPAFDRPDAFDEAAARRLFAALGLASPFHVMQGPEDVPAGLAWPVALKILSPDLPHKTEVGGVVLGIPDADALRREAAAMLARVRARAPAARLGGLLVQPMAKGLGEAILGFRRDPEVGPVVLLGAGGVLAELMRDTTLRTAPVDESEARAMIAEVKGLQALAGWRGLPRGDLDALARAVAAVSRLAALPWVAEAEINPLIVGAEGAGVIVADAWVTEAAG</sequence>
<dbReference type="SMART" id="SM00881">
    <property type="entry name" value="CoA_binding"/>
    <property type="match status" value="1"/>
</dbReference>
<dbReference type="GO" id="GO:0016874">
    <property type="term" value="F:ligase activity"/>
    <property type="evidence" value="ECO:0007669"/>
    <property type="project" value="UniProtKB-KW"/>
</dbReference>
<dbReference type="SUPFAM" id="SSF52210">
    <property type="entry name" value="Succinyl-CoA synthetase domains"/>
    <property type="match status" value="2"/>
</dbReference>
<dbReference type="Pfam" id="PF13607">
    <property type="entry name" value="Succ_CoA_lig"/>
    <property type="match status" value="1"/>
</dbReference>
<evidence type="ECO:0000256" key="1">
    <source>
        <dbReference type="ARBA" id="ARBA00022532"/>
    </source>
</evidence>
<dbReference type="Pfam" id="PF13549">
    <property type="entry name" value="ATP-grasp_5"/>
    <property type="match status" value="1"/>
</dbReference>
<dbReference type="Pfam" id="PF13380">
    <property type="entry name" value="CoA_binding_2"/>
    <property type="match status" value="1"/>
</dbReference>
<accession>A0A9X1Y910</accession>
<dbReference type="PANTHER" id="PTHR42793:SF4">
    <property type="entry name" value="BLL6376 PROTEIN"/>
    <property type="match status" value="1"/>
</dbReference>
<dbReference type="Gene3D" id="3.40.50.720">
    <property type="entry name" value="NAD(P)-binding Rossmann-like Domain"/>
    <property type="match status" value="1"/>
</dbReference>
<dbReference type="GO" id="GO:0006099">
    <property type="term" value="P:tricarboxylic acid cycle"/>
    <property type="evidence" value="ECO:0007669"/>
    <property type="project" value="UniProtKB-KW"/>
</dbReference>
<dbReference type="AlphaFoldDB" id="A0A9X1Y910"/>
<dbReference type="InterPro" id="IPR016102">
    <property type="entry name" value="Succinyl-CoA_synth-like"/>
</dbReference>
<dbReference type="SUPFAM" id="SSF51735">
    <property type="entry name" value="NAD(P)-binding Rossmann-fold domains"/>
    <property type="match status" value="1"/>
</dbReference>